<protein>
    <recommendedName>
        <fullName evidence="4">Protein kinase domain-containing protein</fullName>
    </recommendedName>
</protein>
<dbReference type="STRING" id="53326.A0A016T4P0"/>
<evidence type="ECO:0000256" key="1">
    <source>
        <dbReference type="PROSITE-ProRule" id="PRU10141"/>
    </source>
</evidence>
<dbReference type="InterPro" id="IPR011009">
    <property type="entry name" value="Kinase-like_dom_sf"/>
</dbReference>
<name>A0A016T4P0_9BILA</name>
<proteinExistence type="predicted"/>
<dbReference type="EMBL" id="JARK01001475">
    <property type="protein sequence ID" value="EYB97581.1"/>
    <property type="molecule type" value="Genomic_DNA"/>
</dbReference>
<dbReference type="OrthoDB" id="5979581at2759"/>
<dbReference type="InterPro" id="IPR017441">
    <property type="entry name" value="Protein_kinase_ATP_BS"/>
</dbReference>
<evidence type="ECO:0000313" key="2">
    <source>
        <dbReference type="EMBL" id="EYB97581.1"/>
    </source>
</evidence>
<dbReference type="SUPFAM" id="SSF56112">
    <property type="entry name" value="Protein kinase-like (PK-like)"/>
    <property type="match status" value="1"/>
</dbReference>
<keyword evidence="3" id="KW-1185">Reference proteome</keyword>
<accession>A0A016T4P0</accession>
<sequence length="79" mass="8523">MTETAPVIIQLEAGKLVDKYTVVKKLGEGTFGAVYAVQDAKGNKYALKAESVNERVPVLHFVGKSVRENRDDLLSASSA</sequence>
<dbReference type="PROSITE" id="PS00107">
    <property type="entry name" value="PROTEIN_KINASE_ATP"/>
    <property type="match status" value="1"/>
</dbReference>
<evidence type="ECO:0008006" key="4">
    <source>
        <dbReference type="Google" id="ProtNLM"/>
    </source>
</evidence>
<feature type="binding site" evidence="1">
    <location>
        <position position="48"/>
    </location>
    <ligand>
        <name>ATP</name>
        <dbReference type="ChEBI" id="CHEBI:30616"/>
    </ligand>
</feature>
<dbReference type="Gene3D" id="3.30.200.20">
    <property type="entry name" value="Phosphorylase Kinase, domain 1"/>
    <property type="match status" value="1"/>
</dbReference>
<comment type="caution">
    <text evidence="2">The sequence shown here is derived from an EMBL/GenBank/DDBJ whole genome shotgun (WGS) entry which is preliminary data.</text>
</comment>
<dbReference type="Proteomes" id="UP000024635">
    <property type="component" value="Unassembled WGS sequence"/>
</dbReference>
<gene>
    <name evidence="2" type="primary">Acey_s0139.g2107</name>
    <name evidence="2" type="ORF">Y032_0139g2107</name>
</gene>
<organism evidence="2 3">
    <name type="scientific">Ancylostoma ceylanicum</name>
    <dbReference type="NCBI Taxonomy" id="53326"/>
    <lineage>
        <taxon>Eukaryota</taxon>
        <taxon>Metazoa</taxon>
        <taxon>Ecdysozoa</taxon>
        <taxon>Nematoda</taxon>
        <taxon>Chromadorea</taxon>
        <taxon>Rhabditida</taxon>
        <taxon>Rhabditina</taxon>
        <taxon>Rhabditomorpha</taxon>
        <taxon>Strongyloidea</taxon>
        <taxon>Ancylostomatidae</taxon>
        <taxon>Ancylostomatinae</taxon>
        <taxon>Ancylostoma</taxon>
    </lineage>
</organism>
<keyword evidence="1" id="KW-0547">Nucleotide-binding</keyword>
<dbReference type="AlphaFoldDB" id="A0A016T4P0"/>
<evidence type="ECO:0000313" key="3">
    <source>
        <dbReference type="Proteomes" id="UP000024635"/>
    </source>
</evidence>
<reference evidence="3" key="1">
    <citation type="journal article" date="2015" name="Nat. Genet.">
        <title>The genome and transcriptome of the zoonotic hookworm Ancylostoma ceylanicum identify infection-specific gene families.</title>
        <authorList>
            <person name="Schwarz E.M."/>
            <person name="Hu Y."/>
            <person name="Antoshechkin I."/>
            <person name="Miller M.M."/>
            <person name="Sternberg P.W."/>
            <person name="Aroian R.V."/>
        </authorList>
    </citation>
    <scope>NUCLEOTIDE SEQUENCE</scope>
    <source>
        <strain evidence="3">HY135</strain>
    </source>
</reference>
<keyword evidence="1" id="KW-0067">ATP-binding</keyword>
<dbReference type="GO" id="GO:0005524">
    <property type="term" value="F:ATP binding"/>
    <property type="evidence" value="ECO:0007669"/>
    <property type="project" value="UniProtKB-UniRule"/>
</dbReference>